<evidence type="ECO:0000313" key="1">
    <source>
        <dbReference type="EMBL" id="TEB32966.1"/>
    </source>
</evidence>
<evidence type="ECO:0000313" key="2">
    <source>
        <dbReference type="Proteomes" id="UP000298030"/>
    </source>
</evidence>
<dbReference type="Proteomes" id="UP000298030">
    <property type="component" value="Unassembled WGS sequence"/>
</dbReference>
<dbReference type="OrthoDB" id="2631350at2759"/>
<dbReference type="AlphaFoldDB" id="A0A4Y7TFM3"/>
<sequence>MKAKVKKESIEEGDQGHSSAAHRALFNQELLSTILELLREPDDEGKIPKLHPLLFVNKSFLQTTADLLWKNMHSFKPFIRSFLPLVGEMPSPEVLDSLVDGSLWERFLFYSSRTAKLTISSDTASHAYWISFLLGQHSRPRILFPKLRSLNLHAADIAAIVILSAAAPRLSTCSIESPGDTQFVKAAIASLTLSCQHLSSLTVGVRLSEGTMRYLTRIQGLENVILSGRSLQAQWAELSAIRCITRLKTLALDYAYANEATNSTLSPDYSPSIDDVLGEKTETPHLEQLLVFGDGITQHKIARGIALPRGLRRLDLLVRPPDAARMLLLPNAFRLYLQRNHKLEKFRVKFVKDDYDPFYHTTRSWPTSIESRSIKTALHSSQHSPGPSF</sequence>
<comment type="caution">
    <text evidence="1">The sequence shown here is derived from an EMBL/GenBank/DDBJ whole genome shotgun (WGS) entry which is preliminary data.</text>
</comment>
<protein>
    <recommendedName>
        <fullName evidence="3">F-box domain-containing protein</fullName>
    </recommendedName>
</protein>
<keyword evidence="2" id="KW-1185">Reference proteome</keyword>
<dbReference type="STRING" id="71717.A0A4Y7TFM3"/>
<organism evidence="1 2">
    <name type="scientific">Coprinellus micaceus</name>
    <name type="common">Glistening ink-cap mushroom</name>
    <name type="synonym">Coprinus micaceus</name>
    <dbReference type="NCBI Taxonomy" id="71717"/>
    <lineage>
        <taxon>Eukaryota</taxon>
        <taxon>Fungi</taxon>
        <taxon>Dikarya</taxon>
        <taxon>Basidiomycota</taxon>
        <taxon>Agaricomycotina</taxon>
        <taxon>Agaricomycetes</taxon>
        <taxon>Agaricomycetidae</taxon>
        <taxon>Agaricales</taxon>
        <taxon>Agaricineae</taxon>
        <taxon>Psathyrellaceae</taxon>
        <taxon>Coprinellus</taxon>
    </lineage>
</organism>
<evidence type="ECO:0008006" key="3">
    <source>
        <dbReference type="Google" id="ProtNLM"/>
    </source>
</evidence>
<gene>
    <name evidence="1" type="ORF">FA13DRAFT_235010</name>
</gene>
<name>A0A4Y7TFM3_COPMI</name>
<reference evidence="1 2" key="1">
    <citation type="journal article" date="2019" name="Nat. Ecol. Evol.">
        <title>Megaphylogeny resolves global patterns of mushroom evolution.</title>
        <authorList>
            <person name="Varga T."/>
            <person name="Krizsan K."/>
            <person name="Foldi C."/>
            <person name="Dima B."/>
            <person name="Sanchez-Garcia M."/>
            <person name="Sanchez-Ramirez S."/>
            <person name="Szollosi G.J."/>
            <person name="Szarkandi J.G."/>
            <person name="Papp V."/>
            <person name="Albert L."/>
            <person name="Andreopoulos W."/>
            <person name="Angelini C."/>
            <person name="Antonin V."/>
            <person name="Barry K.W."/>
            <person name="Bougher N.L."/>
            <person name="Buchanan P."/>
            <person name="Buyck B."/>
            <person name="Bense V."/>
            <person name="Catcheside P."/>
            <person name="Chovatia M."/>
            <person name="Cooper J."/>
            <person name="Damon W."/>
            <person name="Desjardin D."/>
            <person name="Finy P."/>
            <person name="Geml J."/>
            <person name="Haridas S."/>
            <person name="Hughes K."/>
            <person name="Justo A."/>
            <person name="Karasinski D."/>
            <person name="Kautmanova I."/>
            <person name="Kiss B."/>
            <person name="Kocsube S."/>
            <person name="Kotiranta H."/>
            <person name="LaButti K.M."/>
            <person name="Lechner B.E."/>
            <person name="Liimatainen K."/>
            <person name="Lipzen A."/>
            <person name="Lukacs Z."/>
            <person name="Mihaltcheva S."/>
            <person name="Morgado L.N."/>
            <person name="Niskanen T."/>
            <person name="Noordeloos M.E."/>
            <person name="Ohm R.A."/>
            <person name="Ortiz-Santana B."/>
            <person name="Ovrebo C."/>
            <person name="Racz N."/>
            <person name="Riley R."/>
            <person name="Savchenko A."/>
            <person name="Shiryaev A."/>
            <person name="Soop K."/>
            <person name="Spirin V."/>
            <person name="Szebenyi C."/>
            <person name="Tomsovsky M."/>
            <person name="Tulloss R.E."/>
            <person name="Uehling J."/>
            <person name="Grigoriev I.V."/>
            <person name="Vagvolgyi C."/>
            <person name="Papp T."/>
            <person name="Martin F.M."/>
            <person name="Miettinen O."/>
            <person name="Hibbett D.S."/>
            <person name="Nagy L.G."/>
        </authorList>
    </citation>
    <scope>NUCLEOTIDE SEQUENCE [LARGE SCALE GENOMIC DNA]</scope>
    <source>
        <strain evidence="1 2">FP101781</strain>
    </source>
</reference>
<proteinExistence type="predicted"/>
<accession>A0A4Y7TFM3</accession>
<dbReference type="EMBL" id="QPFP01000014">
    <property type="protein sequence ID" value="TEB32966.1"/>
    <property type="molecule type" value="Genomic_DNA"/>
</dbReference>